<evidence type="ECO:0000313" key="2">
    <source>
        <dbReference type="Proteomes" id="UP000317635"/>
    </source>
</evidence>
<proteinExistence type="predicted"/>
<evidence type="ECO:0000313" key="1">
    <source>
        <dbReference type="EMBL" id="QDK03168.1"/>
    </source>
</evidence>
<gene>
    <name evidence="1" type="primary">45</name>
    <name evidence="1" type="ORF">SEA_ZOLITA_45</name>
</gene>
<dbReference type="GeneID" id="64868710"/>
<organism evidence="1 2">
    <name type="scientific">Mycobacterium phage Zolita</name>
    <dbReference type="NCBI Taxonomy" id="2593355"/>
    <lineage>
        <taxon>Viruses</taxon>
        <taxon>Duplodnaviria</taxon>
        <taxon>Heunggongvirae</taxon>
        <taxon>Uroviricota</taxon>
        <taxon>Caudoviricetes</taxon>
        <taxon>Benedictvirus</taxon>
        <taxon>Benedictvirus zolita</taxon>
    </lineage>
</organism>
<dbReference type="Proteomes" id="UP000317635">
    <property type="component" value="Segment"/>
</dbReference>
<sequence>MTKLFPSHVQLTALNLQEWIEKFGPLRKVNILNPENEGQPFELELVFGE</sequence>
<dbReference type="RefSeq" id="YP_010060841.1">
    <property type="nucleotide sequence ID" value="NC_054776.1"/>
</dbReference>
<name>A0A514U2I7_9CAUD</name>
<dbReference type="KEGG" id="vg:64868710"/>
<keyword evidence="2" id="KW-1185">Reference proteome</keyword>
<dbReference type="EMBL" id="MN096372">
    <property type="protein sequence ID" value="QDK03168.1"/>
    <property type="molecule type" value="Genomic_DNA"/>
</dbReference>
<protein>
    <submittedName>
        <fullName evidence="1">Uncharacterized protein</fullName>
    </submittedName>
</protein>
<reference evidence="1 2" key="1">
    <citation type="submission" date="2019-06" db="EMBL/GenBank/DDBJ databases">
        <authorList>
            <person name="Agostino C.J."/>
            <person name="Dionne E.N."/>
            <person name="Schmitt O.J."/>
            <person name="Otalvaro S."/>
            <person name="Cornely K."/>
            <person name="Butela K.A."/>
            <person name="Garlena R.A."/>
            <person name="Russell D.A."/>
            <person name="Pope W.H."/>
            <person name="Jacobs-Sera D."/>
            <person name="Hatfull G.F."/>
        </authorList>
    </citation>
    <scope>NUCLEOTIDE SEQUENCE [LARGE SCALE GENOMIC DNA]</scope>
</reference>
<accession>A0A514U2I7</accession>